<gene>
    <name evidence="1" type="ORF">H1B31_00290</name>
</gene>
<reference evidence="1 2" key="1">
    <citation type="submission" date="2020-07" db="EMBL/GenBank/DDBJ databases">
        <title>Complete genome and description of Selenomonas timonensis sp. nov., a new bacterium isolated from a gingivitis subject.</title>
        <authorList>
            <person name="Antezack A."/>
        </authorList>
    </citation>
    <scope>NUCLEOTIDE SEQUENCE [LARGE SCALE GENOMIC DNA]</scope>
    <source>
        <strain evidence="1 2">Marseille-Q3039</strain>
    </source>
</reference>
<evidence type="ECO:0000313" key="1">
    <source>
        <dbReference type="EMBL" id="QNH54454.1"/>
    </source>
</evidence>
<evidence type="ECO:0000313" key="2">
    <source>
        <dbReference type="Proteomes" id="UP000515480"/>
    </source>
</evidence>
<sequence length="279" mass="31490">MNVKIAAVGSSSLIAEEIRDIARALLSERLPVILRRTEEITDDRSADLYLCARTQYDHLSRIIPKERLFLMELQPDSTFFFAISRIPAESDVYIFNNHIAYPKELAAYCRTLGMDQVNYIPLAFEELPKEELLRILSNAPYIIGVDRFVSLLKQPPYAGVLRPDVQIIAGKRTASLRSAFAVLRSLAGILLDDLRARWHSEAHSPVQLREIAADVDSAIDILQAGTIRTVVSQAAIAEPDSIPAAHTHRELPPERLQDYISERLELLQFLHEKIDALKK</sequence>
<organism evidence="1 2">
    <name type="scientific">Selenomonas timonae</name>
    <dbReference type="NCBI Taxonomy" id="2754044"/>
    <lineage>
        <taxon>Bacteria</taxon>
        <taxon>Bacillati</taxon>
        <taxon>Bacillota</taxon>
        <taxon>Negativicutes</taxon>
        <taxon>Selenomonadales</taxon>
        <taxon>Selenomonadaceae</taxon>
        <taxon>Selenomonas</taxon>
    </lineage>
</organism>
<dbReference type="EMBL" id="CP060204">
    <property type="protein sequence ID" value="QNH54454.1"/>
    <property type="molecule type" value="Genomic_DNA"/>
</dbReference>
<proteinExistence type="predicted"/>
<name>A0A7G7VK11_9FIRM</name>
<accession>A0A7G7VK11</accession>
<dbReference type="AlphaFoldDB" id="A0A7G7VK11"/>
<protein>
    <submittedName>
        <fullName evidence="1">Uncharacterized protein</fullName>
    </submittedName>
</protein>
<keyword evidence="2" id="KW-1185">Reference proteome</keyword>
<dbReference type="RefSeq" id="WP_185980432.1">
    <property type="nucleotide sequence ID" value="NZ_CP060204.1"/>
</dbReference>
<dbReference type="KEGG" id="stim:H1B31_00290"/>
<dbReference type="Proteomes" id="UP000515480">
    <property type="component" value="Chromosome"/>
</dbReference>